<dbReference type="InterPro" id="IPR010982">
    <property type="entry name" value="Lambda_DNA-bd_dom_sf"/>
</dbReference>
<name>A0ABN1AC14_9BACI</name>
<dbReference type="Gene3D" id="1.10.260.40">
    <property type="entry name" value="lambda repressor-like DNA-binding domains"/>
    <property type="match status" value="1"/>
</dbReference>
<protein>
    <recommendedName>
        <fullName evidence="1">HTH cro/C1-type domain-containing protein</fullName>
    </recommendedName>
</protein>
<dbReference type="Proteomes" id="UP001500740">
    <property type="component" value="Unassembled WGS sequence"/>
</dbReference>
<dbReference type="EMBL" id="BAAACZ010000036">
    <property type="protein sequence ID" value="GAA0472775.1"/>
    <property type="molecule type" value="Genomic_DNA"/>
</dbReference>
<dbReference type="PROSITE" id="PS50943">
    <property type="entry name" value="HTH_CROC1"/>
    <property type="match status" value="1"/>
</dbReference>
<dbReference type="PANTHER" id="PTHR37301:SF1">
    <property type="entry name" value="DNA-BINDING PROTEIN"/>
    <property type="match status" value="1"/>
</dbReference>
<keyword evidence="3" id="KW-1185">Reference proteome</keyword>
<proteinExistence type="predicted"/>
<dbReference type="SUPFAM" id="SSF47413">
    <property type="entry name" value="lambda repressor-like DNA-binding domains"/>
    <property type="match status" value="1"/>
</dbReference>
<gene>
    <name evidence="2" type="ORF">GCM10008935_30790</name>
</gene>
<accession>A0ABN1AC14</accession>
<dbReference type="PANTHER" id="PTHR37301">
    <property type="entry name" value="DNA-BINDING PROTEIN-RELATED"/>
    <property type="match status" value="1"/>
</dbReference>
<comment type="caution">
    <text evidence="2">The sequence shown here is derived from an EMBL/GenBank/DDBJ whole genome shotgun (WGS) entry which is preliminary data.</text>
</comment>
<evidence type="ECO:0000313" key="3">
    <source>
        <dbReference type="Proteomes" id="UP001500740"/>
    </source>
</evidence>
<feature type="domain" description="HTH cro/C1-type" evidence="1">
    <location>
        <begin position="8"/>
        <end position="62"/>
    </location>
</feature>
<evidence type="ECO:0000259" key="1">
    <source>
        <dbReference type="PROSITE" id="PS50943"/>
    </source>
</evidence>
<reference evidence="2 3" key="1">
    <citation type="journal article" date="2019" name="Int. J. Syst. Evol. Microbiol.">
        <title>The Global Catalogue of Microorganisms (GCM) 10K type strain sequencing project: providing services to taxonomists for standard genome sequencing and annotation.</title>
        <authorList>
            <consortium name="The Broad Institute Genomics Platform"/>
            <consortium name="The Broad Institute Genome Sequencing Center for Infectious Disease"/>
            <person name="Wu L."/>
            <person name="Ma J."/>
        </authorList>
    </citation>
    <scope>NUCLEOTIDE SEQUENCE [LARGE SCALE GENOMIC DNA]</scope>
    <source>
        <strain evidence="2 3">JCM 14193</strain>
    </source>
</reference>
<dbReference type="Pfam" id="PF13443">
    <property type="entry name" value="HTH_26"/>
    <property type="match status" value="1"/>
</dbReference>
<dbReference type="SMART" id="SM00530">
    <property type="entry name" value="HTH_XRE"/>
    <property type="match status" value="1"/>
</dbReference>
<dbReference type="RefSeq" id="WP_343785144.1">
    <property type="nucleotide sequence ID" value="NZ_BAAACZ010000036.1"/>
</dbReference>
<dbReference type="InterPro" id="IPR001387">
    <property type="entry name" value="Cro/C1-type_HTH"/>
</dbReference>
<organism evidence="2 3">
    <name type="scientific">Alkalibacillus silvisoli</name>
    <dbReference type="NCBI Taxonomy" id="392823"/>
    <lineage>
        <taxon>Bacteria</taxon>
        <taxon>Bacillati</taxon>
        <taxon>Bacillota</taxon>
        <taxon>Bacilli</taxon>
        <taxon>Bacillales</taxon>
        <taxon>Bacillaceae</taxon>
        <taxon>Alkalibacillus</taxon>
    </lineage>
</organism>
<evidence type="ECO:0000313" key="2">
    <source>
        <dbReference type="EMBL" id="GAA0472775.1"/>
    </source>
</evidence>
<sequence length="68" mass="7958">MIKFRLDKLLLEKNHMKVSELQKKSGVNKNTLYAIYKNQAKRVDLSVMERICKALDCTPADLLEYVEE</sequence>